<dbReference type="EMBL" id="JBHSON010000095">
    <property type="protein sequence ID" value="MFC5752740.1"/>
    <property type="molecule type" value="Genomic_DNA"/>
</dbReference>
<dbReference type="InterPro" id="IPR015590">
    <property type="entry name" value="Aldehyde_DH_dom"/>
</dbReference>
<dbReference type="InterPro" id="IPR016162">
    <property type="entry name" value="Ald_DH_N"/>
</dbReference>
<feature type="region of interest" description="Disordered" evidence="2">
    <location>
        <begin position="14"/>
        <end position="39"/>
    </location>
</feature>
<dbReference type="PANTHER" id="PTHR43353">
    <property type="entry name" value="SUCCINATE-SEMIALDEHYDE DEHYDROGENASE, MITOCHONDRIAL"/>
    <property type="match status" value="1"/>
</dbReference>
<accession>A0ABW1ADY5</accession>
<dbReference type="InterPro" id="IPR050740">
    <property type="entry name" value="Aldehyde_DH_Superfamily"/>
</dbReference>
<dbReference type="SUPFAM" id="SSF53720">
    <property type="entry name" value="ALDH-like"/>
    <property type="match status" value="1"/>
</dbReference>
<keyword evidence="1" id="KW-0560">Oxidoreductase</keyword>
<comment type="caution">
    <text evidence="4">The sequence shown here is derived from an EMBL/GenBank/DDBJ whole genome shotgun (WGS) entry which is preliminary data.</text>
</comment>
<evidence type="ECO:0000256" key="2">
    <source>
        <dbReference type="SAM" id="MobiDB-lite"/>
    </source>
</evidence>
<gene>
    <name evidence="4" type="ORF">ACFPZN_44620</name>
</gene>
<dbReference type="Proteomes" id="UP001596074">
    <property type="component" value="Unassembled WGS sequence"/>
</dbReference>
<dbReference type="PANTHER" id="PTHR43353:SF5">
    <property type="entry name" value="SUCCINATE-SEMIALDEHYDE DEHYDROGENASE, MITOCHONDRIAL"/>
    <property type="match status" value="1"/>
</dbReference>
<dbReference type="InterPro" id="IPR016161">
    <property type="entry name" value="Ald_DH/histidinol_DH"/>
</dbReference>
<protein>
    <submittedName>
        <fullName evidence="4">Aldehyde dehydrogenase family protein</fullName>
    </submittedName>
</protein>
<feature type="domain" description="Aldehyde dehydrogenase" evidence="3">
    <location>
        <begin position="20"/>
        <end position="469"/>
    </location>
</feature>
<evidence type="ECO:0000313" key="5">
    <source>
        <dbReference type="Proteomes" id="UP001596074"/>
    </source>
</evidence>
<sequence>MSFDVVPGARFGGGALGGGDRLEVADPRDGEPSGTAAAAGAAAASSAVDAAAAAQPGWAATPPAERARRLRAAADALRDPGTAEDLALLVTRESGKRLAEARAEVGFSAAFLDWFADAAVGLHGEQRLTAGRRFLIGHRPLGVVAAVTPWNFPLSIPARKVAAALAAGCTAVLKPSELTPLSGLRFAEILEPFLPAGALTTVAGAGTEVTGALLDDPRVAAVSFTGSTRVGKLIAGRAGATLTKPLLELGGRAPFIVRADAELDAAVETLLVAKYRNNGASCIAANNVLVHESLYGGFVEAFTARSRALRVGDPRDEATDLGPVIDASHVKRLDALVQEARAAGADVRQDGDVPSAGSFVAPAVVADPGDDLPVWTEEVFGPVVGVRPYSDEDALVEEVNGWDFGLGGYVCGADAAAAAALAERLRIGIVGINNGAPNSPEVPFGGFGLSGYGREGGLAGLLEFTAPQTLSIARP</sequence>
<evidence type="ECO:0000259" key="3">
    <source>
        <dbReference type="Pfam" id="PF00171"/>
    </source>
</evidence>
<dbReference type="Gene3D" id="3.40.605.10">
    <property type="entry name" value="Aldehyde Dehydrogenase, Chain A, domain 1"/>
    <property type="match status" value="1"/>
</dbReference>
<organism evidence="4 5">
    <name type="scientific">Actinomadura rugatobispora</name>
    <dbReference type="NCBI Taxonomy" id="1994"/>
    <lineage>
        <taxon>Bacteria</taxon>
        <taxon>Bacillati</taxon>
        <taxon>Actinomycetota</taxon>
        <taxon>Actinomycetes</taxon>
        <taxon>Streptosporangiales</taxon>
        <taxon>Thermomonosporaceae</taxon>
        <taxon>Actinomadura</taxon>
    </lineage>
</organism>
<reference evidence="5" key="1">
    <citation type="journal article" date="2019" name="Int. J. Syst. Evol. Microbiol.">
        <title>The Global Catalogue of Microorganisms (GCM) 10K type strain sequencing project: providing services to taxonomists for standard genome sequencing and annotation.</title>
        <authorList>
            <consortium name="The Broad Institute Genomics Platform"/>
            <consortium name="The Broad Institute Genome Sequencing Center for Infectious Disease"/>
            <person name="Wu L."/>
            <person name="Ma J."/>
        </authorList>
    </citation>
    <scope>NUCLEOTIDE SEQUENCE [LARGE SCALE GENOMIC DNA]</scope>
    <source>
        <strain evidence="5">KCTC 42087</strain>
    </source>
</reference>
<evidence type="ECO:0000256" key="1">
    <source>
        <dbReference type="ARBA" id="ARBA00023002"/>
    </source>
</evidence>
<dbReference type="Gene3D" id="3.40.309.10">
    <property type="entry name" value="Aldehyde Dehydrogenase, Chain A, domain 2"/>
    <property type="match status" value="1"/>
</dbReference>
<proteinExistence type="predicted"/>
<keyword evidence="5" id="KW-1185">Reference proteome</keyword>
<dbReference type="RefSeq" id="WP_378289032.1">
    <property type="nucleotide sequence ID" value="NZ_JBHSON010000095.1"/>
</dbReference>
<feature type="compositionally biased region" description="Basic and acidic residues" evidence="2">
    <location>
        <begin position="20"/>
        <end position="31"/>
    </location>
</feature>
<evidence type="ECO:0000313" key="4">
    <source>
        <dbReference type="EMBL" id="MFC5752740.1"/>
    </source>
</evidence>
<dbReference type="Pfam" id="PF00171">
    <property type="entry name" value="Aldedh"/>
    <property type="match status" value="1"/>
</dbReference>
<dbReference type="InterPro" id="IPR016163">
    <property type="entry name" value="Ald_DH_C"/>
</dbReference>
<name>A0ABW1ADY5_9ACTN</name>